<evidence type="ECO:0000259" key="4">
    <source>
        <dbReference type="PROSITE" id="PS50110"/>
    </source>
</evidence>
<evidence type="ECO:0000313" key="7">
    <source>
        <dbReference type="Proteomes" id="UP000317839"/>
    </source>
</evidence>
<reference evidence="6 7" key="1">
    <citation type="submission" date="2019-06" db="EMBL/GenBank/DDBJ databases">
        <title>Draft genome of Aliikangiella marina GYP-15.</title>
        <authorList>
            <person name="Wang G."/>
        </authorList>
    </citation>
    <scope>NUCLEOTIDE SEQUENCE [LARGE SCALE GENOMIC DNA]</scope>
    <source>
        <strain evidence="6 7">GYP-15</strain>
    </source>
</reference>
<dbReference type="InterPro" id="IPR043128">
    <property type="entry name" value="Rev_trsase/Diguanyl_cyclase"/>
</dbReference>
<feature type="compositionally biased region" description="Acidic residues" evidence="3">
    <location>
        <begin position="129"/>
        <end position="147"/>
    </location>
</feature>
<dbReference type="SMART" id="SM00448">
    <property type="entry name" value="REC"/>
    <property type="match status" value="1"/>
</dbReference>
<keyword evidence="7" id="KW-1185">Reference proteome</keyword>
<name>A0A545T107_9GAMM</name>
<dbReference type="Pfam" id="PF00072">
    <property type="entry name" value="Response_reg"/>
    <property type="match status" value="1"/>
</dbReference>
<dbReference type="Pfam" id="PF00990">
    <property type="entry name" value="GGDEF"/>
    <property type="match status" value="1"/>
</dbReference>
<dbReference type="Gene3D" id="3.40.50.2300">
    <property type="match status" value="2"/>
</dbReference>
<evidence type="ECO:0000259" key="5">
    <source>
        <dbReference type="PROSITE" id="PS50887"/>
    </source>
</evidence>
<dbReference type="PROSITE" id="PS50887">
    <property type="entry name" value="GGDEF"/>
    <property type="match status" value="1"/>
</dbReference>
<dbReference type="Gene3D" id="3.30.70.270">
    <property type="match status" value="1"/>
</dbReference>
<dbReference type="PANTHER" id="PTHR44591">
    <property type="entry name" value="STRESS RESPONSE REGULATOR PROTEIN 1"/>
    <property type="match status" value="1"/>
</dbReference>
<feature type="modified residue" description="4-aspartylphosphate" evidence="2">
    <location>
        <position position="328"/>
    </location>
</feature>
<dbReference type="SUPFAM" id="SSF52172">
    <property type="entry name" value="CheY-like"/>
    <property type="match status" value="2"/>
</dbReference>
<dbReference type="SUPFAM" id="SSF55073">
    <property type="entry name" value="Nucleotide cyclase"/>
    <property type="match status" value="1"/>
</dbReference>
<feature type="domain" description="GGDEF" evidence="5">
    <location>
        <begin position="435"/>
        <end position="566"/>
    </location>
</feature>
<dbReference type="PANTHER" id="PTHR44591:SF3">
    <property type="entry name" value="RESPONSE REGULATORY DOMAIN-CONTAINING PROTEIN"/>
    <property type="match status" value="1"/>
</dbReference>
<gene>
    <name evidence="6" type="ORF">FLL45_21455</name>
</gene>
<evidence type="ECO:0000313" key="6">
    <source>
        <dbReference type="EMBL" id="TQV70898.1"/>
    </source>
</evidence>
<dbReference type="InterPro" id="IPR050595">
    <property type="entry name" value="Bact_response_regulator"/>
</dbReference>
<dbReference type="InterPro" id="IPR000160">
    <property type="entry name" value="GGDEF_dom"/>
</dbReference>
<comment type="caution">
    <text evidence="6">The sequence shown here is derived from an EMBL/GenBank/DDBJ whole genome shotgun (WGS) entry which is preliminary data.</text>
</comment>
<dbReference type="InterPro" id="IPR011006">
    <property type="entry name" value="CheY-like_superfamily"/>
</dbReference>
<dbReference type="CDD" id="cd00156">
    <property type="entry name" value="REC"/>
    <property type="match status" value="1"/>
</dbReference>
<dbReference type="InterPro" id="IPR001789">
    <property type="entry name" value="Sig_transdc_resp-reg_receiver"/>
</dbReference>
<dbReference type="RefSeq" id="WP_142944116.1">
    <property type="nucleotide sequence ID" value="NZ_VIKR01000007.1"/>
</dbReference>
<keyword evidence="1 2" id="KW-0597">Phosphoprotein</keyword>
<sequence length="566" mass="64114">MSESQITNEVNQQFLRRTPVKLRQFARLLNDMLTQEIEPLRVKALFSQVNKTKDACVAQNFETTANLLNQLLKQLSMDESSLETQKPLLKRFANKLQEHSEKLELGVKPAKQPKAEAQPQQPETKSEPEVEPAEEASSAEESVDESLEEQGIYLDKGVLIFVSQHGQRFQALKEQFESLGIEVHETDDIEKARQYAIDHEGSVIVAPIKFAEKNEQLSDQDTEVRRIPLIFTAEEDTQQERLLALRSGGTAFMVEPVSLSGLLEIIERQYDIHADSPYRILIMEDSKAQARYYEKVLSKGHFEIRLVNDPTVLLEALRGFDPETILMDMQMPTCSGIELTRIIRQIPRFAYLPIIFLSAEENIRKQNQALLSGGTSFIVKPVEKEQLLFMAELYTRRYRELNPQIGENPDTGLMYAIAFKQRISVEAARMSRGGHSLALSIIQIDQTPDLIKGANFSAINVAIQQLSLILKKRLRKTDIIGHLETGQLGIILTTGKQSDWKTIFEEIRLQFAELPFHLKHHDIPLTVSIGLGNLSVNWDAHRWYDSTLTAMNKAIEAGGDSVVIGE</sequence>
<dbReference type="Proteomes" id="UP000317839">
    <property type="component" value="Unassembled WGS sequence"/>
</dbReference>
<dbReference type="GO" id="GO:0000160">
    <property type="term" value="P:phosphorelay signal transduction system"/>
    <property type="evidence" value="ECO:0007669"/>
    <property type="project" value="InterPro"/>
</dbReference>
<evidence type="ECO:0000256" key="3">
    <source>
        <dbReference type="SAM" id="MobiDB-lite"/>
    </source>
</evidence>
<evidence type="ECO:0000256" key="2">
    <source>
        <dbReference type="PROSITE-ProRule" id="PRU00169"/>
    </source>
</evidence>
<evidence type="ECO:0000256" key="1">
    <source>
        <dbReference type="ARBA" id="ARBA00022553"/>
    </source>
</evidence>
<feature type="compositionally biased region" description="Low complexity" evidence="3">
    <location>
        <begin position="108"/>
        <end position="123"/>
    </location>
</feature>
<feature type="region of interest" description="Disordered" evidence="3">
    <location>
        <begin position="104"/>
        <end position="147"/>
    </location>
</feature>
<protein>
    <submittedName>
        <fullName evidence="6">Response regulator</fullName>
    </submittedName>
</protein>
<dbReference type="AlphaFoldDB" id="A0A545T107"/>
<dbReference type="PROSITE" id="PS50110">
    <property type="entry name" value="RESPONSE_REGULATORY"/>
    <property type="match status" value="1"/>
</dbReference>
<proteinExistence type="predicted"/>
<feature type="domain" description="Response regulatory" evidence="4">
    <location>
        <begin position="279"/>
        <end position="395"/>
    </location>
</feature>
<dbReference type="InterPro" id="IPR029787">
    <property type="entry name" value="Nucleotide_cyclase"/>
</dbReference>
<accession>A0A545T107</accession>
<dbReference type="SMART" id="SM00267">
    <property type="entry name" value="GGDEF"/>
    <property type="match status" value="1"/>
</dbReference>
<organism evidence="6 7">
    <name type="scientific">Aliikangiella marina</name>
    <dbReference type="NCBI Taxonomy" id="1712262"/>
    <lineage>
        <taxon>Bacteria</taxon>
        <taxon>Pseudomonadati</taxon>
        <taxon>Pseudomonadota</taxon>
        <taxon>Gammaproteobacteria</taxon>
        <taxon>Oceanospirillales</taxon>
        <taxon>Pleioneaceae</taxon>
        <taxon>Aliikangiella</taxon>
    </lineage>
</organism>
<dbReference type="OrthoDB" id="9812260at2"/>
<dbReference type="EMBL" id="VIKR01000007">
    <property type="protein sequence ID" value="TQV70898.1"/>
    <property type="molecule type" value="Genomic_DNA"/>
</dbReference>